<dbReference type="HOGENOM" id="CLU_1453774_0_0_0"/>
<gene>
    <name evidence="1" type="ORF">THERU_05105</name>
</gene>
<reference evidence="1 2" key="1">
    <citation type="submission" date="2013-12" db="EMBL/GenBank/DDBJ databases">
        <authorList>
            <consortium name="DOE Joint Genome Institute"/>
            <person name="Eisen J."/>
            <person name="Huntemann M."/>
            <person name="Han J."/>
            <person name="Chen A."/>
            <person name="Kyrpides N."/>
            <person name="Mavromatis K."/>
            <person name="Markowitz V."/>
            <person name="Palaniappan K."/>
            <person name="Ivanova N."/>
            <person name="Schaumberg A."/>
            <person name="Pati A."/>
            <person name="Liolios K."/>
            <person name="Nordberg H.P."/>
            <person name="Cantor M.N."/>
            <person name="Hua S.X."/>
            <person name="Woyke T."/>
        </authorList>
    </citation>
    <scope>NUCLEOTIDE SEQUENCE [LARGE SCALE GENOMIC DNA]</scope>
    <source>
        <strain evidence="1 2">DSM 23557</strain>
    </source>
</reference>
<dbReference type="AlphaFoldDB" id="W0DHY5"/>
<dbReference type="Proteomes" id="UP000018914">
    <property type="component" value="Chromosome"/>
</dbReference>
<sequence length="186" mass="21859">MAKDDWRIKGGRRKGKKALKYAGLLWGDEKERRITLEDLCRCWNLGRLLKEGELQLGMLVFSQKQRYKLSHSQQMTLYYAYLVFKDWANKTQKHINGKALSKLIQYLMATTLVQNAKFCTCKEIFSFFTYDLPKLKDREGKKPRPLELYQRQSDPQALAKIHKTLSFLQNPEKVLKLGKLFGIPLR</sequence>
<dbReference type="RefSeq" id="WP_025306179.1">
    <property type="nucleotide sequence ID" value="NZ_CP007028.1"/>
</dbReference>
<name>W0DHY5_9AQUI</name>
<organism evidence="2">
    <name type="scientific">Thermocrinis ruber</name>
    <dbReference type="NCBI Taxonomy" id="75906"/>
    <lineage>
        <taxon>Bacteria</taxon>
        <taxon>Pseudomonadati</taxon>
        <taxon>Aquificota</taxon>
        <taxon>Aquificia</taxon>
        <taxon>Aquificales</taxon>
        <taxon>Aquificaceae</taxon>
        <taxon>Thermocrinis</taxon>
    </lineage>
</organism>
<evidence type="ECO:0000313" key="2">
    <source>
        <dbReference type="Proteomes" id="UP000018914"/>
    </source>
</evidence>
<dbReference type="EMBL" id="CP007028">
    <property type="protein sequence ID" value="AHE96852.1"/>
    <property type="molecule type" value="Genomic_DNA"/>
</dbReference>
<keyword evidence="2" id="KW-1185">Reference proteome</keyword>
<protein>
    <submittedName>
        <fullName evidence="1">Uncharacterized protein</fullName>
    </submittedName>
</protein>
<evidence type="ECO:0000313" key="1">
    <source>
        <dbReference type="EMBL" id="AHE96852.1"/>
    </source>
</evidence>
<accession>W0DHY5</accession>
<dbReference type="KEGG" id="trd:THERU_05105"/>
<proteinExistence type="predicted"/>